<sequence>MVTDMEEEQSQLVQFKCEINEEDPSKTHFAMIMTCKKLMDEQRSQKHINIDGTWKLIYKNFPVIVWGYSDINRHVHPTGVAIVSSETAQVFKWIFEFLKPFQLGDDDEEWIPLEVVADNSRAITAAINEVLLDVERRNCFAHLCMNVDKKF</sequence>
<organism evidence="2 3">
    <name type="scientific">Panagrolaimus superbus</name>
    <dbReference type="NCBI Taxonomy" id="310955"/>
    <lineage>
        <taxon>Eukaryota</taxon>
        <taxon>Metazoa</taxon>
        <taxon>Ecdysozoa</taxon>
        <taxon>Nematoda</taxon>
        <taxon>Chromadorea</taxon>
        <taxon>Rhabditida</taxon>
        <taxon>Tylenchina</taxon>
        <taxon>Panagrolaimomorpha</taxon>
        <taxon>Panagrolaimoidea</taxon>
        <taxon>Panagrolaimidae</taxon>
        <taxon>Panagrolaimus</taxon>
    </lineage>
</organism>
<name>A0A914XWR8_9BILA</name>
<feature type="domain" description="MULE transposase" evidence="1">
    <location>
        <begin position="48"/>
        <end position="146"/>
    </location>
</feature>
<dbReference type="WBParaSite" id="PSU_v2.g10979.t1">
    <property type="protein sequence ID" value="PSU_v2.g10979.t1"/>
    <property type="gene ID" value="PSU_v2.g10979"/>
</dbReference>
<reference evidence="3" key="1">
    <citation type="submission" date="2022-11" db="UniProtKB">
        <authorList>
            <consortium name="WormBaseParasite"/>
        </authorList>
    </citation>
    <scope>IDENTIFICATION</scope>
</reference>
<protein>
    <submittedName>
        <fullName evidence="3">MULE transposase domain-containing protein</fullName>
    </submittedName>
</protein>
<evidence type="ECO:0000259" key="1">
    <source>
        <dbReference type="Pfam" id="PF10551"/>
    </source>
</evidence>
<proteinExistence type="predicted"/>
<dbReference type="InterPro" id="IPR018289">
    <property type="entry name" value="MULE_transposase_dom"/>
</dbReference>
<keyword evidence="2" id="KW-1185">Reference proteome</keyword>
<dbReference type="Proteomes" id="UP000887577">
    <property type="component" value="Unplaced"/>
</dbReference>
<evidence type="ECO:0000313" key="2">
    <source>
        <dbReference type="Proteomes" id="UP000887577"/>
    </source>
</evidence>
<evidence type="ECO:0000313" key="3">
    <source>
        <dbReference type="WBParaSite" id="PSU_v2.g10979.t1"/>
    </source>
</evidence>
<dbReference type="AlphaFoldDB" id="A0A914XWR8"/>
<dbReference type="Pfam" id="PF10551">
    <property type="entry name" value="MULE"/>
    <property type="match status" value="1"/>
</dbReference>
<accession>A0A914XWR8</accession>